<dbReference type="AlphaFoldDB" id="A0A9Q3CDH1"/>
<dbReference type="EMBL" id="AVOT02006083">
    <property type="protein sequence ID" value="MBW0480722.1"/>
    <property type="molecule type" value="Genomic_DNA"/>
</dbReference>
<evidence type="ECO:0000313" key="2">
    <source>
        <dbReference type="EMBL" id="MBW0480722.1"/>
    </source>
</evidence>
<evidence type="ECO:0000259" key="1">
    <source>
        <dbReference type="Pfam" id="PF07727"/>
    </source>
</evidence>
<protein>
    <recommendedName>
        <fullName evidence="1">Reverse transcriptase Ty1/copia-type domain-containing protein</fullName>
    </recommendedName>
</protein>
<proteinExistence type="predicted"/>
<organism evidence="2 3">
    <name type="scientific">Austropuccinia psidii MF-1</name>
    <dbReference type="NCBI Taxonomy" id="1389203"/>
    <lineage>
        <taxon>Eukaryota</taxon>
        <taxon>Fungi</taxon>
        <taxon>Dikarya</taxon>
        <taxon>Basidiomycota</taxon>
        <taxon>Pucciniomycotina</taxon>
        <taxon>Pucciniomycetes</taxon>
        <taxon>Pucciniales</taxon>
        <taxon>Sphaerophragmiaceae</taxon>
        <taxon>Austropuccinia</taxon>
    </lineage>
</organism>
<keyword evidence="3" id="KW-1185">Reference proteome</keyword>
<evidence type="ECO:0000313" key="3">
    <source>
        <dbReference type="Proteomes" id="UP000765509"/>
    </source>
</evidence>
<sequence length="124" mass="14202">MIHSEINDINILPYSRRANTHLTTVKRTPCTYQEALKAPDKGAWVAAINKELNSMKQLRVWHLVQQRESYKLIGTTWVFKFKNNPSNVTSEYKALLCTHSFSQTQGVDYGKHMHLLEGSTDSGH</sequence>
<reference evidence="2" key="1">
    <citation type="submission" date="2021-03" db="EMBL/GenBank/DDBJ databases">
        <title>Draft genome sequence of rust myrtle Austropuccinia psidii MF-1, a brazilian biotype.</title>
        <authorList>
            <person name="Quecine M.C."/>
            <person name="Pachon D.M.R."/>
            <person name="Bonatelli M.L."/>
            <person name="Correr F.H."/>
            <person name="Franceschini L.M."/>
            <person name="Leite T.F."/>
            <person name="Margarido G.R.A."/>
            <person name="Almeida C.A."/>
            <person name="Ferrarezi J.A."/>
            <person name="Labate C.A."/>
        </authorList>
    </citation>
    <scope>NUCLEOTIDE SEQUENCE</scope>
    <source>
        <strain evidence="2">MF-1</strain>
    </source>
</reference>
<feature type="domain" description="Reverse transcriptase Ty1/copia-type" evidence="1">
    <location>
        <begin position="59"/>
        <end position="111"/>
    </location>
</feature>
<gene>
    <name evidence="2" type="ORF">O181_020437</name>
</gene>
<dbReference type="Pfam" id="PF07727">
    <property type="entry name" value="RVT_2"/>
    <property type="match status" value="1"/>
</dbReference>
<accession>A0A9Q3CDH1</accession>
<name>A0A9Q3CDH1_9BASI</name>
<dbReference type="OrthoDB" id="411615at2759"/>
<dbReference type="Proteomes" id="UP000765509">
    <property type="component" value="Unassembled WGS sequence"/>
</dbReference>
<dbReference type="InterPro" id="IPR013103">
    <property type="entry name" value="RVT_2"/>
</dbReference>
<comment type="caution">
    <text evidence="2">The sequence shown here is derived from an EMBL/GenBank/DDBJ whole genome shotgun (WGS) entry which is preliminary data.</text>
</comment>